<evidence type="ECO:0000313" key="1">
    <source>
        <dbReference type="EMBL" id="MBO1865487.1"/>
    </source>
</evidence>
<organism evidence="1">
    <name type="scientific">Bradyrhizobium barranii subsp. barranii</name>
    <dbReference type="NCBI Taxonomy" id="2823807"/>
    <lineage>
        <taxon>Bacteria</taxon>
        <taxon>Pseudomonadati</taxon>
        <taxon>Pseudomonadota</taxon>
        <taxon>Alphaproteobacteria</taxon>
        <taxon>Hyphomicrobiales</taxon>
        <taxon>Nitrobacteraceae</taxon>
        <taxon>Bradyrhizobium</taxon>
        <taxon>Bradyrhizobium barranii</taxon>
    </lineage>
</organism>
<protein>
    <submittedName>
        <fullName evidence="1">Uncharacterized protein</fullName>
    </submittedName>
</protein>
<accession>A0A939MG54</accession>
<sequence length="87" mass="9744">MRGDRGIDDAHHRIAHARCARAEKYLPCSVFLQSHLAQTSTMRALPAIASTRHALRPHRARQAQARCAVNTSLSEKLFFFVVLVYSG</sequence>
<reference evidence="1" key="1">
    <citation type="submission" date="2021-03" db="EMBL/GenBank/DDBJ databases">
        <title>Whole Genome Sequence of Bradyrhizobium sp. Strain 144S4.</title>
        <authorList>
            <person name="Bromfield E.S.P."/>
            <person name="Cloutier S."/>
        </authorList>
    </citation>
    <scope>NUCLEOTIDE SEQUENCE [LARGE SCALE GENOMIC DNA]</scope>
    <source>
        <strain evidence="1">144S4</strain>
    </source>
</reference>
<comment type="caution">
    <text evidence="1">The sequence shown here is derived from an EMBL/GenBank/DDBJ whole genome shotgun (WGS) entry which is preliminary data.</text>
</comment>
<gene>
    <name evidence="1" type="ORF">J4G43_32675</name>
</gene>
<dbReference type="EMBL" id="JAGEMI010000001">
    <property type="protein sequence ID" value="MBO1865487.1"/>
    <property type="molecule type" value="Genomic_DNA"/>
</dbReference>
<dbReference type="AlphaFoldDB" id="A0A939MG54"/>
<name>A0A939MG54_9BRAD</name>
<proteinExistence type="predicted"/>